<dbReference type="InterPro" id="IPR036514">
    <property type="entry name" value="SGNH_hydro_sf"/>
</dbReference>
<dbReference type="Proteomes" id="UP000287394">
    <property type="component" value="Chromosome"/>
</dbReference>
<dbReference type="Gene3D" id="3.40.50.1110">
    <property type="entry name" value="SGNH hydrolase"/>
    <property type="match status" value="1"/>
</dbReference>
<dbReference type="OrthoDB" id="5503950at2"/>
<evidence type="ECO:0000313" key="1">
    <source>
        <dbReference type="EMBL" id="BDI28937.1"/>
    </source>
</evidence>
<dbReference type="SUPFAM" id="SSF52266">
    <property type="entry name" value="SGNH hydrolase"/>
    <property type="match status" value="1"/>
</dbReference>
<dbReference type="EMBL" id="AP025739">
    <property type="protein sequence ID" value="BDI28937.1"/>
    <property type="molecule type" value="Genomic_DNA"/>
</dbReference>
<name>A0A402CUE5_9BACT</name>
<dbReference type="InterPro" id="IPR013830">
    <property type="entry name" value="SGNH_hydro"/>
</dbReference>
<organism evidence="1 2">
    <name type="scientific">Capsulimonas corticalis</name>
    <dbReference type="NCBI Taxonomy" id="2219043"/>
    <lineage>
        <taxon>Bacteria</taxon>
        <taxon>Bacillati</taxon>
        <taxon>Armatimonadota</taxon>
        <taxon>Armatimonadia</taxon>
        <taxon>Capsulimonadales</taxon>
        <taxon>Capsulimonadaceae</taxon>
        <taxon>Capsulimonas</taxon>
    </lineage>
</organism>
<dbReference type="Pfam" id="PF13472">
    <property type="entry name" value="Lipase_GDSL_2"/>
    <property type="match status" value="1"/>
</dbReference>
<dbReference type="KEGG" id="ccot:CCAX7_009880"/>
<dbReference type="AlphaFoldDB" id="A0A402CUE5"/>
<proteinExistence type="predicted"/>
<gene>
    <name evidence="1" type="ORF">CCAX7_009880</name>
</gene>
<accession>A0A402CUE5</accession>
<protein>
    <submittedName>
        <fullName evidence="1">Uncharacterized protein</fullName>
    </submittedName>
</protein>
<sequence length="212" mass="23219">MRTLTPNYLALGDSISIDDYTEVRGGGAVSQFGRLIDARLVQDLTRDGNTTGAVIDSLDRVNIAPQLATVTAGGNDFLQFTFSLAGLSPGERSARAMSEVGAIESRLETIAVYLKRFDCPVIWNTVYDPSDGNDALAAEMGIPRELRAAFDTINDAHKSIAQRHGFVLCDLEKLFHRHGVQAQDTWITMQIEPNYAGATAIAQEWRRLYAAI</sequence>
<dbReference type="RefSeq" id="WP_119320992.1">
    <property type="nucleotide sequence ID" value="NZ_AP025739.1"/>
</dbReference>
<keyword evidence="2" id="KW-1185">Reference proteome</keyword>
<reference evidence="1 2" key="1">
    <citation type="journal article" date="2019" name="Int. J. Syst. Evol. Microbiol.">
        <title>Capsulimonas corticalis gen. nov., sp. nov., an aerobic capsulated bacterium, of a novel bacterial order, Capsulimonadales ord. nov., of the class Armatimonadia of the phylum Armatimonadetes.</title>
        <authorList>
            <person name="Li J."/>
            <person name="Kudo C."/>
            <person name="Tonouchi A."/>
        </authorList>
    </citation>
    <scope>NUCLEOTIDE SEQUENCE [LARGE SCALE GENOMIC DNA]</scope>
    <source>
        <strain evidence="1 2">AX-7</strain>
    </source>
</reference>
<evidence type="ECO:0000313" key="2">
    <source>
        <dbReference type="Proteomes" id="UP000287394"/>
    </source>
</evidence>